<evidence type="ECO:0000259" key="1">
    <source>
        <dbReference type="Pfam" id="PF19404"/>
    </source>
</evidence>
<reference evidence="2 3" key="1">
    <citation type="submission" date="2024-03" db="EMBL/GenBank/DDBJ databases">
        <title>Flavobacterium soyae.</title>
        <authorList>
            <person name="Zheng W."/>
        </authorList>
    </citation>
    <scope>NUCLEOTIDE SEQUENCE [LARGE SCALE GENOMIC DNA]</scope>
    <source>
        <strain evidence="2 3">55</strain>
    </source>
</reference>
<protein>
    <submittedName>
        <fullName evidence="2">DUF5977 domain-containing protein</fullName>
    </submittedName>
</protein>
<dbReference type="InterPro" id="IPR046020">
    <property type="entry name" value="DUF5977"/>
</dbReference>
<proteinExistence type="predicted"/>
<name>A0ABZ2UKX9_9FLAO</name>
<feature type="domain" description="DUF5977" evidence="1">
    <location>
        <begin position="1114"/>
        <end position="1178"/>
    </location>
</feature>
<dbReference type="EMBL" id="CP150845">
    <property type="protein sequence ID" value="WYZ21626.1"/>
    <property type="molecule type" value="Genomic_DNA"/>
</dbReference>
<sequence length="1263" mass="143108">MKILQKEHLYYLLLILLFNNFSIFSQNYNSQIINPVPEKIFSASPDVMAFQKYNISEVNLYTGKTDVKIPIYEIISGNINISISLNYDSSGIKVDDRASSVGFGWVLNAGGNIIRIVNDVPDNEVTVATQYLDGGDTGVHIMPYIKRQGYNRKKNGTIPLFSPYYRYSNFPNDSPVFLYREDINENETDGENGHFWADWTYLASNDPNVQKDIPDTFIVNAPGLSSKFITTNNTNQTDIYPNNNTGFVTTFLDNAGLKMNSLIVDKRENPGFGFYNYVNLGENNLSVLNANPYHQVTALKKIKDFYEFNIVNTNGIKYKFSEEEVNENFYRPFGTIPVPSGSCSGNMDLVFSYHANYYNKRIHTWNLSKIEDDKTNKTVNFLYDTYSNSNLENNILIDTKVNLTVSSQNENQLNKCILTPYLESDPYNYLKMTSMTKNPKRKRLTSIAFDEGTVIFQYGLIRQDYIGENALTEIIVKDKKDNTIKRFVLNYSYFDSKENCTDPDCKRLKLENVKVYGSNYNTVFNTYTLEYEYTNKLPRRGSLERDYLGYYNNNGAANTTSNVLLTPTLFFYKNNNENSVLPFPLVNNNSFQTIPGNYSLIPNSYSLTGLLKKLTYPTGGSVEFEYENNQFQYLGQNYLSGGARIKSQKLTDNNNVAKKIDYTYVDQNGKSSGYINNIPKFANIIDFYIDTMVAKSFSVYDIPKGGIELTSGSFVGYSKITETEVNNGYTKYEFSSPNEYPNTPGVRGISGTPVTPDCTYCQCLFMKNSAYPMLTYIDNENRRGKLINKTIYNSSNQILDQEINEYTYRIINSFPISTGVDAFYRQYYSLCDTNVTNDYGFTVTSNIPVSQNLLTKKTNSKYLNNNIVTTTTDIQYDSSLPFVTNEIYHNGLSDVKIEKSYPYFSNQLSAQPILTNLVSKNRIDEVVTEKTYRDNVLINTKQSNYNDFGSGLILSKSISTSVGAQALEEQDVIDLRDNKGNILQYHNKVGTNVSIIWGYNQSQPIAKIENMAYSSIPANLVTDVITKSNTYTEANLKEALNSLRAALPNAMVTTYTYIPLVGISSITDPKGAGTYYSYDENNRLWLVRDKNFNVLQRYCYNYKGQQTDCTKAIYSSVAKSKSYVKNDCGWGSAGTSVVYNVPAGTYISTISQADADNKADVDANVNGQNYANANGICTQSTPIYDFDYDYDSENNQMTITVKCNMSTHAQATFNFTIFYLHLNETNRTLTQSVVLPANQLSFSKTFTVLAQEIQNVRLDSMVQ</sequence>
<organism evidence="2 3">
    <name type="scientific">Flavobacterium soyae</name>
    <dbReference type="NCBI Taxonomy" id="2903098"/>
    <lineage>
        <taxon>Bacteria</taxon>
        <taxon>Pseudomonadati</taxon>
        <taxon>Bacteroidota</taxon>
        <taxon>Flavobacteriia</taxon>
        <taxon>Flavobacteriales</taxon>
        <taxon>Flavobacteriaceae</taxon>
        <taxon>Flavobacterium</taxon>
    </lineage>
</organism>
<dbReference type="Proteomes" id="UP001623852">
    <property type="component" value="Chromosome"/>
</dbReference>
<keyword evidence="3" id="KW-1185">Reference proteome</keyword>
<accession>A0ABZ2UKX9</accession>
<gene>
    <name evidence="2" type="ORF">AABD74_09185</name>
</gene>
<dbReference type="RefSeq" id="WP_406845314.1">
    <property type="nucleotide sequence ID" value="NZ_CP150845.1"/>
</dbReference>
<evidence type="ECO:0000313" key="3">
    <source>
        <dbReference type="Proteomes" id="UP001623852"/>
    </source>
</evidence>
<dbReference type="Pfam" id="PF19404">
    <property type="entry name" value="DUF5977"/>
    <property type="match status" value="1"/>
</dbReference>
<evidence type="ECO:0000313" key="2">
    <source>
        <dbReference type="EMBL" id="WYZ21626.1"/>
    </source>
</evidence>